<protein>
    <submittedName>
        <fullName evidence="1">Putative alpha/Beta hydrolase fold protein</fullName>
    </submittedName>
</protein>
<dbReference type="GO" id="GO:0016787">
    <property type="term" value="F:hydrolase activity"/>
    <property type="evidence" value="ECO:0007669"/>
    <property type="project" value="UniProtKB-KW"/>
</dbReference>
<organism evidence="1 2">
    <name type="scientific">Helianthus annuus</name>
    <name type="common">Common sunflower</name>
    <dbReference type="NCBI Taxonomy" id="4232"/>
    <lineage>
        <taxon>Eukaryota</taxon>
        <taxon>Viridiplantae</taxon>
        <taxon>Streptophyta</taxon>
        <taxon>Embryophyta</taxon>
        <taxon>Tracheophyta</taxon>
        <taxon>Spermatophyta</taxon>
        <taxon>Magnoliopsida</taxon>
        <taxon>eudicotyledons</taxon>
        <taxon>Gunneridae</taxon>
        <taxon>Pentapetalae</taxon>
        <taxon>asterids</taxon>
        <taxon>campanulids</taxon>
        <taxon>Asterales</taxon>
        <taxon>Asteraceae</taxon>
        <taxon>Asteroideae</taxon>
        <taxon>Heliantheae alliance</taxon>
        <taxon>Heliantheae</taxon>
        <taxon>Helianthus</taxon>
    </lineage>
</organism>
<dbReference type="SUPFAM" id="SSF53474">
    <property type="entry name" value="alpha/beta-Hydrolases"/>
    <property type="match status" value="1"/>
</dbReference>
<sequence>MTLTLTHSGIPLSFLCNLNEKHRLRSRVLVRSVGNNESRESVVISGVSSVNKKDAYVAECDVGGKKSKQDAPEELEVLWDDGFGTQTTDDGIEIAMNLIKSDGGPPRWFCPMACGKPIKNSPVLLYLPGIDGTGAGLVIHEKTLGKVYNVQCLHIPVWDRTSLEGLIHIVEEIVMIERTLSPNKPIYLLGESFGGALALCVAARNPTVDLILILANPGQPFYMFFLYLCIG</sequence>
<evidence type="ECO:0000313" key="1">
    <source>
        <dbReference type="EMBL" id="OTG02533.1"/>
    </source>
</evidence>
<dbReference type="STRING" id="4232.A0A251SVF5"/>
<keyword evidence="1" id="KW-0378">Hydrolase</keyword>
<dbReference type="Proteomes" id="UP000215914">
    <property type="component" value="Chromosome 13"/>
</dbReference>
<reference evidence="2" key="1">
    <citation type="journal article" date="2017" name="Nature">
        <title>The sunflower genome provides insights into oil metabolism, flowering and Asterid evolution.</title>
        <authorList>
            <person name="Badouin H."/>
            <person name="Gouzy J."/>
            <person name="Grassa C.J."/>
            <person name="Murat F."/>
            <person name="Staton S.E."/>
            <person name="Cottret L."/>
            <person name="Lelandais-Briere C."/>
            <person name="Owens G.L."/>
            <person name="Carrere S."/>
            <person name="Mayjonade B."/>
            <person name="Legrand L."/>
            <person name="Gill N."/>
            <person name="Kane N.C."/>
            <person name="Bowers J.E."/>
            <person name="Hubner S."/>
            <person name="Bellec A."/>
            <person name="Berard A."/>
            <person name="Berges H."/>
            <person name="Blanchet N."/>
            <person name="Boniface M.C."/>
            <person name="Brunel D."/>
            <person name="Catrice O."/>
            <person name="Chaidir N."/>
            <person name="Claudel C."/>
            <person name="Donnadieu C."/>
            <person name="Faraut T."/>
            <person name="Fievet G."/>
            <person name="Helmstetter N."/>
            <person name="King M."/>
            <person name="Knapp S.J."/>
            <person name="Lai Z."/>
            <person name="Le Paslier M.C."/>
            <person name="Lippi Y."/>
            <person name="Lorenzon L."/>
            <person name="Mandel J.R."/>
            <person name="Marage G."/>
            <person name="Marchand G."/>
            <person name="Marquand E."/>
            <person name="Bret-Mestries E."/>
            <person name="Morien E."/>
            <person name="Nambeesan S."/>
            <person name="Nguyen T."/>
            <person name="Pegot-Espagnet P."/>
            <person name="Pouilly N."/>
            <person name="Raftis F."/>
            <person name="Sallet E."/>
            <person name="Schiex T."/>
            <person name="Thomas J."/>
            <person name="Vandecasteele C."/>
            <person name="Vares D."/>
            <person name="Vear F."/>
            <person name="Vautrin S."/>
            <person name="Crespi M."/>
            <person name="Mangin B."/>
            <person name="Burke J.M."/>
            <person name="Salse J."/>
            <person name="Munos S."/>
            <person name="Vincourt P."/>
            <person name="Rieseberg L.H."/>
            <person name="Langlade N.B."/>
        </authorList>
    </citation>
    <scope>NUCLEOTIDE SEQUENCE [LARGE SCALE GENOMIC DNA]</scope>
    <source>
        <strain evidence="2">cv. SF193</strain>
    </source>
</reference>
<evidence type="ECO:0000313" key="2">
    <source>
        <dbReference type="Proteomes" id="UP000215914"/>
    </source>
</evidence>
<dbReference type="PANTHER" id="PTHR22753">
    <property type="entry name" value="TRANSMEMBRANE PROTEIN 68"/>
    <property type="match status" value="1"/>
</dbReference>
<keyword evidence="2" id="KW-1185">Reference proteome</keyword>
<proteinExistence type="predicted"/>
<dbReference type="InterPro" id="IPR029058">
    <property type="entry name" value="AB_hydrolase_fold"/>
</dbReference>
<dbReference type="Gene3D" id="3.40.50.1820">
    <property type="entry name" value="alpha/beta hydrolase"/>
    <property type="match status" value="1"/>
</dbReference>
<gene>
    <name evidence="1" type="ORF">HannXRQ_Chr13g0414151</name>
</gene>
<dbReference type="PANTHER" id="PTHR22753:SF40">
    <property type="entry name" value="ACYLGLYCEROL LIPASE"/>
    <property type="match status" value="1"/>
</dbReference>
<dbReference type="EMBL" id="CM007902">
    <property type="protein sequence ID" value="OTG02533.1"/>
    <property type="molecule type" value="Genomic_DNA"/>
</dbReference>
<name>A0A251SVF5_HELAN</name>
<accession>A0A251SVF5</accession>
<dbReference type="InParanoid" id="A0A251SVF5"/>
<dbReference type="AlphaFoldDB" id="A0A251SVF5"/>